<dbReference type="RefSeq" id="WP_349299944.1">
    <property type="nucleotide sequence ID" value="NZ_JBEDNQ010000008.1"/>
</dbReference>
<dbReference type="EMBL" id="JBEDNQ010000008">
    <property type="protein sequence ID" value="MEQ3552879.1"/>
    <property type="molecule type" value="Genomic_DNA"/>
</dbReference>
<evidence type="ECO:0000313" key="2">
    <source>
        <dbReference type="Proteomes" id="UP001494902"/>
    </source>
</evidence>
<comment type="caution">
    <text evidence="1">The sequence shown here is derived from an EMBL/GenBank/DDBJ whole genome shotgun (WGS) entry which is preliminary data.</text>
</comment>
<evidence type="ECO:0008006" key="3">
    <source>
        <dbReference type="Google" id="ProtNLM"/>
    </source>
</evidence>
<gene>
    <name evidence="1" type="ORF">WIS52_20625</name>
</gene>
<keyword evidence="2" id="KW-1185">Reference proteome</keyword>
<proteinExistence type="predicted"/>
<dbReference type="Proteomes" id="UP001494902">
    <property type="component" value="Unassembled WGS sequence"/>
</dbReference>
<name>A0ABV1KEV7_9PSEU</name>
<protein>
    <recommendedName>
        <fullName evidence="3">DUF4913 domain-containing protein</fullName>
    </recommendedName>
</protein>
<reference evidence="1 2" key="1">
    <citation type="submission" date="2024-03" db="EMBL/GenBank/DDBJ databases">
        <title>Draft genome sequence of Pseudonocardia nematodicida JCM 31783.</title>
        <authorList>
            <person name="Butdee W."/>
            <person name="Duangmal K."/>
        </authorList>
    </citation>
    <scope>NUCLEOTIDE SEQUENCE [LARGE SCALE GENOMIC DNA]</scope>
    <source>
        <strain evidence="1 2">JCM 31783</strain>
    </source>
</reference>
<evidence type="ECO:0000313" key="1">
    <source>
        <dbReference type="EMBL" id="MEQ3552879.1"/>
    </source>
</evidence>
<organism evidence="1 2">
    <name type="scientific">Pseudonocardia nematodicida</name>
    <dbReference type="NCBI Taxonomy" id="1206997"/>
    <lineage>
        <taxon>Bacteria</taxon>
        <taxon>Bacillati</taxon>
        <taxon>Actinomycetota</taxon>
        <taxon>Actinomycetes</taxon>
        <taxon>Pseudonocardiales</taxon>
        <taxon>Pseudonocardiaceae</taxon>
        <taxon>Pseudonocardia</taxon>
    </lineage>
</organism>
<accession>A0ABV1KEV7</accession>
<sequence length="224" mass="25059">MTASAPGDPRIEELIAAVAALRADVRDHDERHTYSERKLGELDGFNQEQAAILAELLPQVRELEIAADTLGAPDDHAPEGTRSVVWALLSAEEAARAWDELASWVNTVAIPTLAPTCRQIPPCWPVHHWGRETLSWLHRTHTYAYGPHGSAVLVAEWHTRWVPAAYAMIDTKYAARAGYCPNSEHRSDRVESAEPLQTPDWAAWLILARDTEIATRRPTTEHIR</sequence>